<name>A0ABN9GHP7_9NEOB</name>
<feature type="non-terminal residue" evidence="6">
    <location>
        <position position="218"/>
    </location>
</feature>
<protein>
    <recommendedName>
        <fullName evidence="5">Peptidase C1A papain C-terminal domain-containing protein</fullName>
    </recommendedName>
</protein>
<dbReference type="Proteomes" id="UP001162483">
    <property type="component" value="Unassembled WGS sequence"/>
</dbReference>
<dbReference type="Gene3D" id="3.90.70.10">
    <property type="entry name" value="Cysteine proteinases"/>
    <property type="match status" value="1"/>
</dbReference>
<proteinExistence type="inferred from homology"/>
<keyword evidence="3" id="KW-0378">Hydrolase</keyword>
<dbReference type="CDD" id="cd02248">
    <property type="entry name" value="Peptidase_C1A"/>
    <property type="match status" value="1"/>
</dbReference>
<dbReference type="SUPFAM" id="SSF54001">
    <property type="entry name" value="Cysteine proteinases"/>
    <property type="match status" value="1"/>
</dbReference>
<gene>
    <name evidence="6" type="ORF">SPARVUS_LOCUS14182386</name>
</gene>
<keyword evidence="4" id="KW-0788">Thiol protease</keyword>
<comment type="similarity">
    <text evidence="1">Belongs to the peptidase C1 family.</text>
</comment>
<evidence type="ECO:0000256" key="3">
    <source>
        <dbReference type="ARBA" id="ARBA00022801"/>
    </source>
</evidence>
<dbReference type="InterPro" id="IPR038765">
    <property type="entry name" value="Papain-like_cys_pep_sf"/>
</dbReference>
<sequence length="218" mass="24507">MDLSNLKRAVTSATFPFSHDWRKMGVISEVKDQGQCGSCWAFAAVGNIEAQWGIQGNPRNLSVQQIIDCGPCDDGCTGGYTWDAYITVLKEGGLVSEDQYPYYAVRKECRKGLSPVAWIHDFQMLAKNETEMVTYVGNHGTLTVIINNALLQHYKNGIIHNLHHNCSPDYLNHAVLIVGYVKKKQIPYWIVKNSYGPNWGEKGYFRIFLGKNICGITK</sequence>
<evidence type="ECO:0000313" key="7">
    <source>
        <dbReference type="Proteomes" id="UP001162483"/>
    </source>
</evidence>
<keyword evidence="7" id="KW-1185">Reference proteome</keyword>
<dbReference type="InterPro" id="IPR013128">
    <property type="entry name" value="Peptidase_C1A"/>
</dbReference>
<dbReference type="PRINTS" id="PR00705">
    <property type="entry name" value="PAPAIN"/>
</dbReference>
<dbReference type="PANTHER" id="PTHR12411">
    <property type="entry name" value="CYSTEINE PROTEASE FAMILY C1-RELATED"/>
    <property type="match status" value="1"/>
</dbReference>
<dbReference type="Pfam" id="PF00112">
    <property type="entry name" value="Peptidase_C1"/>
    <property type="match status" value="1"/>
</dbReference>
<reference evidence="6" key="1">
    <citation type="submission" date="2023-05" db="EMBL/GenBank/DDBJ databases">
        <authorList>
            <person name="Stuckert A."/>
        </authorList>
    </citation>
    <scope>NUCLEOTIDE SEQUENCE</scope>
</reference>
<evidence type="ECO:0000256" key="1">
    <source>
        <dbReference type="ARBA" id="ARBA00008455"/>
    </source>
</evidence>
<dbReference type="SMART" id="SM00645">
    <property type="entry name" value="Pept_C1"/>
    <property type="match status" value="1"/>
</dbReference>
<dbReference type="InterPro" id="IPR000169">
    <property type="entry name" value="Pept_cys_AS"/>
</dbReference>
<dbReference type="InterPro" id="IPR000668">
    <property type="entry name" value="Peptidase_C1A_C"/>
</dbReference>
<accession>A0ABN9GHP7</accession>
<evidence type="ECO:0000313" key="6">
    <source>
        <dbReference type="EMBL" id="CAI9608954.1"/>
    </source>
</evidence>
<dbReference type="InterPro" id="IPR039417">
    <property type="entry name" value="Peptidase_C1A_papain-like"/>
</dbReference>
<keyword evidence="2" id="KW-0645">Protease</keyword>
<evidence type="ECO:0000259" key="5">
    <source>
        <dbReference type="SMART" id="SM00645"/>
    </source>
</evidence>
<evidence type="ECO:0000256" key="2">
    <source>
        <dbReference type="ARBA" id="ARBA00022670"/>
    </source>
</evidence>
<dbReference type="EMBL" id="CATNWA010018707">
    <property type="protein sequence ID" value="CAI9608954.1"/>
    <property type="molecule type" value="Genomic_DNA"/>
</dbReference>
<dbReference type="PROSITE" id="PS00139">
    <property type="entry name" value="THIOL_PROTEASE_CYS"/>
    <property type="match status" value="1"/>
</dbReference>
<evidence type="ECO:0000256" key="4">
    <source>
        <dbReference type="ARBA" id="ARBA00022807"/>
    </source>
</evidence>
<comment type="caution">
    <text evidence="6">The sequence shown here is derived from an EMBL/GenBank/DDBJ whole genome shotgun (WGS) entry which is preliminary data.</text>
</comment>
<feature type="domain" description="Peptidase C1A papain C-terminal" evidence="5">
    <location>
        <begin position="15"/>
        <end position="218"/>
    </location>
</feature>
<organism evidence="6 7">
    <name type="scientific">Staurois parvus</name>
    <dbReference type="NCBI Taxonomy" id="386267"/>
    <lineage>
        <taxon>Eukaryota</taxon>
        <taxon>Metazoa</taxon>
        <taxon>Chordata</taxon>
        <taxon>Craniata</taxon>
        <taxon>Vertebrata</taxon>
        <taxon>Euteleostomi</taxon>
        <taxon>Amphibia</taxon>
        <taxon>Batrachia</taxon>
        <taxon>Anura</taxon>
        <taxon>Neobatrachia</taxon>
        <taxon>Ranoidea</taxon>
        <taxon>Ranidae</taxon>
        <taxon>Staurois</taxon>
    </lineage>
</organism>